<evidence type="ECO:0000259" key="24">
    <source>
        <dbReference type="Pfam" id="PF13087"/>
    </source>
</evidence>
<dbReference type="OrthoDB" id="6513042at2759"/>
<dbReference type="GO" id="GO:0071932">
    <property type="term" value="P:replication fork reversal"/>
    <property type="evidence" value="ECO:0007669"/>
    <property type="project" value="TreeGrafter"/>
</dbReference>
<evidence type="ECO:0000256" key="14">
    <source>
        <dbReference type="ARBA" id="ARBA00023014"/>
    </source>
</evidence>
<evidence type="ECO:0000256" key="9">
    <source>
        <dbReference type="ARBA" id="ARBA00022763"/>
    </source>
</evidence>
<evidence type="ECO:0000259" key="23">
    <source>
        <dbReference type="Pfam" id="PF13086"/>
    </source>
</evidence>
<keyword evidence="5 20" id="KW-0540">Nuclease</keyword>
<dbReference type="GO" id="GO:0005694">
    <property type="term" value="C:chromosome"/>
    <property type="evidence" value="ECO:0007669"/>
    <property type="project" value="UniProtKB-SubCell"/>
</dbReference>
<accession>A0A8K0UKG3</accession>
<evidence type="ECO:0000256" key="13">
    <source>
        <dbReference type="ARBA" id="ARBA00023004"/>
    </source>
</evidence>
<evidence type="ECO:0000313" key="26">
    <source>
        <dbReference type="Proteomes" id="UP000813824"/>
    </source>
</evidence>
<dbReference type="InterPro" id="IPR045055">
    <property type="entry name" value="DNA2/NAM7-like"/>
</dbReference>
<dbReference type="GO" id="GO:0017108">
    <property type="term" value="F:5'-flap endonuclease activity"/>
    <property type="evidence" value="ECO:0007669"/>
    <property type="project" value="UniProtKB-UniRule"/>
</dbReference>
<dbReference type="FunFam" id="3.40.50.300:FF:000789">
    <property type="entry name" value="DNA replication ATP-dependent helicase/nuclease DNA2"/>
    <property type="match status" value="1"/>
</dbReference>
<evidence type="ECO:0000256" key="17">
    <source>
        <dbReference type="ARBA" id="ARBA00023242"/>
    </source>
</evidence>
<dbReference type="InterPro" id="IPR041677">
    <property type="entry name" value="DNA2/NAM7_AAA_11"/>
</dbReference>
<feature type="domain" description="DNA replication factor Dna2 N-terminal" evidence="22">
    <location>
        <begin position="155"/>
        <end position="367"/>
    </location>
</feature>
<dbReference type="Pfam" id="PF13086">
    <property type="entry name" value="AAA_11"/>
    <property type="match status" value="1"/>
</dbReference>
<dbReference type="CDD" id="cd18808">
    <property type="entry name" value="SF1_C_Upf1"/>
    <property type="match status" value="1"/>
</dbReference>
<evidence type="ECO:0000256" key="15">
    <source>
        <dbReference type="ARBA" id="ARBA00023125"/>
    </source>
</evidence>
<dbReference type="GO" id="GO:0017116">
    <property type="term" value="F:single-stranded DNA helicase activity"/>
    <property type="evidence" value="ECO:0007669"/>
    <property type="project" value="UniProtKB-UniRule"/>
</dbReference>
<dbReference type="EC" id="3.1.-.-" evidence="20"/>
<dbReference type="InterPro" id="IPR011604">
    <property type="entry name" value="PDDEXK-like_dom_sf"/>
</dbReference>
<dbReference type="Pfam" id="PF13087">
    <property type="entry name" value="AAA_12"/>
    <property type="match status" value="1"/>
</dbReference>
<dbReference type="CDD" id="cd22318">
    <property type="entry name" value="DNA2_N-like"/>
    <property type="match status" value="1"/>
</dbReference>
<evidence type="ECO:0000256" key="7">
    <source>
        <dbReference type="ARBA" id="ARBA00022741"/>
    </source>
</evidence>
<dbReference type="InterPro" id="IPR014808">
    <property type="entry name" value="DNA_replication_fac_Dna2_N"/>
</dbReference>
<feature type="domain" description="DNA2/NAM7 helicase helicase" evidence="23">
    <location>
        <begin position="757"/>
        <end position="857"/>
    </location>
</feature>
<sequence>MAPTRTEDEELSFMDDILSGMDTFASASDSSNFSKRKSLSSKHTDSVLKTPIKAKAYPPPSIATPRSARKRATPVKTSGVDDVLGLLEGVEDWDWDDMNSDFMTPKKQKMAYFTAPENPVLTKAEMSTRCIVKLVELIDTTDCYEKILTVHAVSEEEIRHVILQDDWVETDIRVGDVINAIGTFVLPPSSSSSSPLHTITITSRQNLLILHPDILITATALSNAPQCRRKPLLSTLVRSSTDITPSLVWGNMLHEVMQMCLRNNSWDEHRVNSEIANVVKRGLGDLLSINIGVEQAEHEVKARANGLKAFSTRYISQMPKSDAVLTDTRSRREQKALLAITDLHDVEEDIWSPTFGLKGKIDASVQAVVTETEAADSPFKKALRNAPEKTTDSPMPFEIKTGRATAGMEHRAQTMLYTLLLAERYKTDVPSGLLYYTQSEEVVRVPAARNEIKALVLARNEMAGYMMRRVTKKGDKTEVSKAAEDSERMGPDIEAEPFLPRTIDDSRICGKCYTLDTCMLYRKAVENVVDESSEIADMYALKTSHLTPAHTSFFKKWEALLSFEEQDLLRFRKELWTMRAIEREERGRCFSSMILDTTYRPSPDALKALSKRESKIHQHTYRFMKSESGISSLLSGHMSLGDAITVSVEPDLLALARGFIVGLTPKEVILGVDHVLDLKKIGIRKACPASSVVFRIDKDELFGGMARVRENLARLFYAEGDTRRLKLVVDLDPPQFADWSEEMLPTIHSNVAQEIKNLNVNQRLAARHVLRAQDYALILGMPGTGKTTVIATIIRALVHMNKTVLLTSHTHSAVDTILMKLKDKADFSILRLGSVDKIHPEVHGFTLAARQPAASVEQLEQQIMSPAVVATTCLAIDQKGGLDVSLFRRLSDAHPAAVVDLNEQYRMNEDIMTLSNHLIYSGRLRCGNEETARRALLIPNRDFVRSLHSKESCGGESCWLGRLLDPRSASCKAVFVDTDDIPAHDSRVGDLTENITEAYLVHQFTEYLILGGVEQRQIGVISLYRQQIKLLSYLLQEWKDVDILTADRSQGRDKDCIIISMVRSNDQNQIGDLVKDWRRMNVAFTRARSKLVIFGSRKTLQSAPLLGEFFTLMDKQGWILRLPKDADQMHASTAPSPNKRGPGEALDEGIETKRTPKKVKTSAFSDGLLRGRPILKDLVNGET</sequence>
<dbReference type="PANTHER" id="PTHR10887:SF433">
    <property type="entry name" value="DNA REPLICATION ATP-DEPENDENT HELICASE_NUCLEASE DNA2"/>
    <property type="match status" value="1"/>
</dbReference>
<evidence type="ECO:0000256" key="21">
    <source>
        <dbReference type="SAM" id="MobiDB-lite"/>
    </source>
</evidence>
<comment type="caution">
    <text evidence="25">The sequence shown here is derived from an EMBL/GenBank/DDBJ whole genome shotgun (WGS) entry which is preliminary data.</text>
</comment>
<dbReference type="GO" id="GO:0033567">
    <property type="term" value="P:DNA replication, Okazaki fragment processing"/>
    <property type="evidence" value="ECO:0007669"/>
    <property type="project" value="UniProtKB-UniRule"/>
</dbReference>
<dbReference type="EC" id="3.6.4.12" evidence="20"/>
<dbReference type="SUPFAM" id="SSF52540">
    <property type="entry name" value="P-loop containing nucleoside triphosphate hydrolases"/>
    <property type="match status" value="1"/>
</dbReference>
<name>A0A8K0UKG3_9AGAR</name>
<comment type="cofactor">
    <cofactor evidence="1">
        <name>[4Fe-4S] cluster</name>
        <dbReference type="ChEBI" id="CHEBI:49883"/>
    </cofactor>
</comment>
<keyword evidence="12 20" id="KW-0067">ATP-binding</keyword>
<feature type="domain" description="DNA2/NAM7 helicase-like C-terminal" evidence="24">
    <location>
        <begin position="882"/>
        <end position="1097"/>
    </location>
</feature>
<evidence type="ECO:0000313" key="25">
    <source>
        <dbReference type="EMBL" id="KAH8096830.1"/>
    </source>
</evidence>
<keyword evidence="9 20" id="KW-0227">DNA damage</keyword>
<evidence type="ECO:0000256" key="18">
    <source>
        <dbReference type="ARBA" id="ARBA00023268"/>
    </source>
</evidence>
<dbReference type="GO" id="GO:0046872">
    <property type="term" value="F:metal ion binding"/>
    <property type="evidence" value="ECO:0007669"/>
    <property type="project" value="UniProtKB-UniRule"/>
</dbReference>
<keyword evidence="11 20" id="KW-0347">Helicase</keyword>
<comment type="function">
    <text evidence="20">Key enzyme involved in DNA replication and DNA repair. Involved in Okazaki fragments processing by cleaving long flaps that escape FEN1: flaps that are longer than 27 nucleotides are coated by replication protein A complex (RPA), leading to recruit DNA2 which cleaves the flap until it is too short to bind RPA and becomes a substrate for FEN1. Also involved in 5'-end resection of DNA during double-strand break (DSB) repair by mediating the cleavage of 5'-ssDNA.</text>
</comment>
<dbReference type="InterPro" id="IPR027417">
    <property type="entry name" value="P-loop_NTPase"/>
</dbReference>
<organism evidence="25 26">
    <name type="scientific">Cristinia sonorae</name>
    <dbReference type="NCBI Taxonomy" id="1940300"/>
    <lineage>
        <taxon>Eukaryota</taxon>
        <taxon>Fungi</taxon>
        <taxon>Dikarya</taxon>
        <taxon>Basidiomycota</taxon>
        <taxon>Agaricomycotina</taxon>
        <taxon>Agaricomycetes</taxon>
        <taxon>Agaricomycetidae</taxon>
        <taxon>Agaricales</taxon>
        <taxon>Pleurotineae</taxon>
        <taxon>Stephanosporaceae</taxon>
        <taxon>Cristinia</taxon>
    </lineage>
</organism>
<proteinExistence type="inferred from homology"/>
<keyword evidence="3 20" id="KW-0004">4Fe-4S</keyword>
<evidence type="ECO:0000256" key="2">
    <source>
        <dbReference type="ARBA" id="ARBA00007913"/>
    </source>
</evidence>
<dbReference type="Proteomes" id="UP000813824">
    <property type="component" value="Unassembled WGS sequence"/>
</dbReference>
<dbReference type="GO" id="GO:0005634">
    <property type="term" value="C:nucleus"/>
    <property type="evidence" value="ECO:0007669"/>
    <property type="project" value="UniProtKB-SubCell"/>
</dbReference>
<keyword evidence="26" id="KW-1185">Reference proteome</keyword>
<keyword evidence="20" id="KW-0158">Chromosome</keyword>
<comment type="similarity">
    <text evidence="2 20">Belongs to the DNA2/NAM7 helicase family.</text>
</comment>
<protein>
    <recommendedName>
        <fullName evidence="20">DNA replication ATP-dependent helicase/nuclease</fullName>
        <ecNumber evidence="20">3.1.-.-</ecNumber>
        <ecNumber evidence="20">3.6.4.12</ecNumber>
    </recommendedName>
</protein>
<evidence type="ECO:0000256" key="19">
    <source>
        <dbReference type="ARBA" id="ARBA00047995"/>
    </source>
</evidence>
<keyword evidence="17 20" id="KW-0539">Nucleus</keyword>
<keyword evidence="13 20" id="KW-0408">Iron</keyword>
<dbReference type="Gene3D" id="3.90.320.10">
    <property type="match status" value="1"/>
</dbReference>
<reference evidence="25" key="1">
    <citation type="journal article" date="2021" name="New Phytol.">
        <title>Evolutionary innovations through gain and loss of genes in the ectomycorrhizal Boletales.</title>
        <authorList>
            <person name="Wu G."/>
            <person name="Miyauchi S."/>
            <person name="Morin E."/>
            <person name="Kuo A."/>
            <person name="Drula E."/>
            <person name="Varga T."/>
            <person name="Kohler A."/>
            <person name="Feng B."/>
            <person name="Cao Y."/>
            <person name="Lipzen A."/>
            <person name="Daum C."/>
            <person name="Hundley H."/>
            <person name="Pangilinan J."/>
            <person name="Johnson J."/>
            <person name="Barry K."/>
            <person name="LaButti K."/>
            <person name="Ng V."/>
            <person name="Ahrendt S."/>
            <person name="Min B."/>
            <person name="Choi I.G."/>
            <person name="Park H."/>
            <person name="Plett J.M."/>
            <person name="Magnuson J."/>
            <person name="Spatafora J.W."/>
            <person name="Nagy L.G."/>
            <person name="Henrissat B."/>
            <person name="Grigoriev I.V."/>
            <person name="Yang Z.L."/>
            <person name="Xu J."/>
            <person name="Martin F.M."/>
        </authorList>
    </citation>
    <scope>NUCLEOTIDE SEQUENCE</scope>
    <source>
        <strain evidence="25">KKN 215</strain>
    </source>
</reference>
<evidence type="ECO:0000256" key="16">
    <source>
        <dbReference type="ARBA" id="ARBA00023204"/>
    </source>
</evidence>
<keyword evidence="8" id="KW-0255">Endonuclease</keyword>
<keyword evidence="4 20" id="KW-0235">DNA replication</keyword>
<evidence type="ECO:0000256" key="5">
    <source>
        <dbReference type="ARBA" id="ARBA00022722"/>
    </source>
</evidence>
<dbReference type="GO" id="GO:0005737">
    <property type="term" value="C:cytoplasm"/>
    <property type="evidence" value="ECO:0007669"/>
    <property type="project" value="TreeGrafter"/>
</dbReference>
<dbReference type="GO" id="GO:0003677">
    <property type="term" value="F:DNA binding"/>
    <property type="evidence" value="ECO:0007669"/>
    <property type="project" value="UniProtKB-UniRule"/>
</dbReference>
<dbReference type="GO" id="GO:0006281">
    <property type="term" value="P:DNA repair"/>
    <property type="evidence" value="ECO:0007669"/>
    <property type="project" value="UniProtKB-KW"/>
</dbReference>
<dbReference type="GO" id="GO:0005524">
    <property type="term" value="F:ATP binding"/>
    <property type="evidence" value="ECO:0007669"/>
    <property type="project" value="UniProtKB-UniRule"/>
</dbReference>
<evidence type="ECO:0000256" key="20">
    <source>
        <dbReference type="RuleBase" id="RU367041"/>
    </source>
</evidence>
<evidence type="ECO:0000259" key="22">
    <source>
        <dbReference type="Pfam" id="PF08696"/>
    </source>
</evidence>
<evidence type="ECO:0000256" key="6">
    <source>
        <dbReference type="ARBA" id="ARBA00022723"/>
    </source>
</evidence>
<evidence type="ECO:0000256" key="10">
    <source>
        <dbReference type="ARBA" id="ARBA00022801"/>
    </source>
</evidence>
<evidence type="ECO:0000256" key="3">
    <source>
        <dbReference type="ARBA" id="ARBA00022485"/>
    </source>
</evidence>
<dbReference type="InterPro" id="IPR041679">
    <property type="entry name" value="DNA2/NAM7-like_C"/>
</dbReference>
<feature type="region of interest" description="Disordered" evidence="21">
    <location>
        <begin position="1128"/>
        <end position="1163"/>
    </location>
</feature>
<dbReference type="PANTHER" id="PTHR10887">
    <property type="entry name" value="DNA2/NAM7 HELICASE FAMILY"/>
    <property type="match status" value="1"/>
</dbReference>
<keyword evidence="7 20" id="KW-0547">Nucleotide-binding</keyword>
<dbReference type="Pfam" id="PF08696">
    <property type="entry name" value="Dna2"/>
    <property type="match status" value="1"/>
</dbReference>
<gene>
    <name evidence="25" type="ORF">BXZ70DRAFT_1001072</name>
</gene>
<feature type="region of interest" description="Disordered" evidence="21">
    <location>
        <begin position="26"/>
        <end position="75"/>
    </location>
</feature>
<evidence type="ECO:0000256" key="12">
    <source>
        <dbReference type="ARBA" id="ARBA00022840"/>
    </source>
</evidence>
<keyword evidence="10 20" id="KW-0378">Hydrolase</keyword>
<keyword evidence="14 20" id="KW-0411">Iron-sulfur</keyword>
<keyword evidence="16 20" id="KW-0234">DNA repair</keyword>
<keyword evidence="18 20" id="KW-0511">Multifunctional enzyme</keyword>
<dbReference type="InterPro" id="IPR047187">
    <property type="entry name" value="SF1_C_Upf1"/>
</dbReference>
<evidence type="ECO:0000256" key="4">
    <source>
        <dbReference type="ARBA" id="ARBA00022705"/>
    </source>
</evidence>
<dbReference type="AlphaFoldDB" id="A0A8K0UKG3"/>
<keyword evidence="15 20" id="KW-0238">DNA-binding</keyword>
<dbReference type="GO" id="GO:0051539">
    <property type="term" value="F:4 iron, 4 sulfur cluster binding"/>
    <property type="evidence" value="ECO:0007669"/>
    <property type="project" value="UniProtKB-UniRule"/>
</dbReference>
<evidence type="ECO:0000256" key="11">
    <source>
        <dbReference type="ARBA" id="ARBA00022806"/>
    </source>
</evidence>
<comment type="subcellular location">
    <subcellularLocation>
        <location evidence="20">Nucleus</location>
    </subcellularLocation>
    <subcellularLocation>
        <location evidence="20">Chromosome</location>
    </subcellularLocation>
</comment>
<keyword evidence="6 20" id="KW-0479">Metal-binding</keyword>
<dbReference type="EMBL" id="JAEVFJ010000022">
    <property type="protein sequence ID" value="KAH8096830.1"/>
    <property type="molecule type" value="Genomic_DNA"/>
</dbReference>
<dbReference type="Gene3D" id="3.40.50.300">
    <property type="entry name" value="P-loop containing nucleotide triphosphate hydrolases"/>
    <property type="match status" value="2"/>
</dbReference>
<evidence type="ECO:0000256" key="1">
    <source>
        <dbReference type="ARBA" id="ARBA00001966"/>
    </source>
</evidence>
<comment type="catalytic activity">
    <reaction evidence="19 20">
        <text>ATP + H2O = ADP + phosphate + H(+)</text>
        <dbReference type="Rhea" id="RHEA:13065"/>
        <dbReference type="ChEBI" id="CHEBI:15377"/>
        <dbReference type="ChEBI" id="CHEBI:15378"/>
        <dbReference type="ChEBI" id="CHEBI:30616"/>
        <dbReference type="ChEBI" id="CHEBI:43474"/>
        <dbReference type="ChEBI" id="CHEBI:456216"/>
        <dbReference type="EC" id="3.6.4.12"/>
    </reaction>
</comment>
<evidence type="ECO:0000256" key="8">
    <source>
        <dbReference type="ARBA" id="ARBA00022759"/>
    </source>
</evidence>